<name>A0AAN5Z405_FUSAU</name>
<sequence length="152" mass="17950">MDWFRKHRGNVDLEKGLESITALGQQSRVWLTSAQTWLVTQLNRTSEQKCQDVPRSQTRKTVEDYPKGYPRFSALMATHEDFHILRRFSNVRMRLLLVSQDRVAQLEEKLDKIDKDEDSPLFLASVRRDKNEERRKVLVELQEALDSYGMRV</sequence>
<organism evidence="2 3">
    <name type="scientific">Fusarium austroamericanum</name>
    <dbReference type="NCBI Taxonomy" id="282268"/>
    <lineage>
        <taxon>Eukaryota</taxon>
        <taxon>Fungi</taxon>
        <taxon>Dikarya</taxon>
        <taxon>Ascomycota</taxon>
        <taxon>Pezizomycotina</taxon>
        <taxon>Sordariomycetes</taxon>
        <taxon>Hypocreomycetidae</taxon>
        <taxon>Hypocreales</taxon>
        <taxon>Nectriaceae</taxon>
        <taxon>Fusarium</taxon>
    </lineage>
</organism>
<protein>
    <recommendedName>
        <fullName evidence="1">DUF6594 domain-containing protein</fullName>
    </recommendedName>
</protein>
<keyword evidence="3" id="KW-1185">Reference proteome</keyword>
<dbReference type="Proteomes" id="UP000537989">
    <property type="component" value="Unassembled WGS sequence"/>
</dbReference>
<dbReference type="InterPro" id="IPR046529">
    <property type="entry name" value="DUF6594"/>
</dbReference>
<dbReference type="Pfam" id="PF20237">
    <property type="entry name" value="DUF6594"/>
    <property type="match status" value="1"/>
</dbReference>
<dbReference type="AlphaFoldDB" id="A0AAN5Z405"/>
<evidence type="ECO:0000259" key="1">
    <source>
        <dbReference type="Pfam" id="PF20237"/>
    </source>
</evidence>
<dbReference type="PANTHER" id="PTHR34502">
    <property type="entry name" value="DUF6594 DOMAIN-CONTAINING PROTEIN-RELATED"/>
    <property type="match status" value="1"/>
</dbReference>
<reference evidence="2 3" key="1">
    <citation type="submission" date="2020-02" db="EMBL/GenBank/DDBJ databases">
        <title>Identification and distribution of gene clusters putatively required for synthesis of sphingolipid metabolism inhibitors in phylogenetically diverse species of the filamentous fungus Fusarium.</title>
        <authorList>
            <person name="Kim H.-S."/>
            <person name="Busman M."/>
            <person name="Brown D.W."/>
            <person name="Divon H."/>
            <person name="Uhlig S."/>
            <person name="Proctor R.H."/>
        </authorList>
    </citation>
    <scope>NUCLEOTIDE SEQUENCE [LARGE SCALE GENOMIC DNA]</scope>
    <source>
        <strain evidence="2 3">NRRL 2903</strain>
    </source>
</reference>
<evidence type="ECO:0000313" key="2">
    <source>
        <dbReference type="EMBL" id="KAF5232307.1"/>
    </source>
</evidence>
<accession>A0AAN5Z405</accession>
<dbReference type="EMBL" id="JAAMOD010000288">
    <property type="protein sequence ID" value="KAF5232307.1"/>
    <property type="molecule type" value="Genomic_DNA"/>
</dbReference>
<proteinExistence type="predicted"/>
<gene>
    <name evidence="2" type="ORF">FAUST_8769</name>
</gene>
<evidence type="ECO:0000313" key="3">
    <source>
        <dbReference type="Proteomes" id="UP000537989"/>
    </source>
</evidence>
<feature type="domain" description="DUF6594" evidence="1">
    <location>
        <begin position="69"/>
        <end position="148"/>
    </location>
</feature>
<comment type="caution">
    <text evidence="2">The sequence shown here is derived from an EMBL/GenBank/DDBJ whole genome shotgun (WGS) entry which is preliminary data.</text>
</comment>
<dbReference type="PANTHER" id="PTHR34502:SF5">
    <property type="entry name" value="DUF6594 DOMAIN-CONTAINING PROTEIN"/>
    <property type="match status" value="1"/>
</dbReference>